<comment type="caution">
    <text evidence="13">The sequence shown here is derived from an EMBL/GenBank/DDBJ whole genome shotgun (WGS) entry which is preliminary data.</text>
</comment>
<evidence type="ECO:0000256" key="8">
    <source>
        <dbReference type="ARBA" id="ARBA00022989"/>
    </source>
</evidence>
<dbReference type="PANTHER" id="PTHR13099:SF0">
    <property type="entry name" value="NADH DEHYDROGENASE [UBIQUINONE] 1 SUBUNIT C2-RELATED"/>
    <property type="match status" value="1"/>
</dbReference>
<dbReference type="EMBL" id="CAJHNJ030000022">
    <property type="protein sequence ID" value="CAG9119595.1"/>
    <property type="molecule type" value="Genomic_DNA"/>
</dbReference>
<evidence type="ECO:0000256" key="5">
    <source>
        <dbReference type="ARBA" id="ARBA00022692"/>
    </source>
</evidence>
<evidence type="ECO:0000256" key="3">
    <source>
        <dbReference type="ARBA" id="ARBA00022448"/>
    </source>
</evidence>
<protein>
    <recommendedName>
        <fullName evidence="11">NADH dehydrogenase [ubiquinone] 1 subunit C2</fullName>
    </recommendedName>
</protein>
<keyword evidence="5 12" id="KW-0812">Transmembrane</keyword>
<comment type="function">
    <text evidence="11">Accessory subunit of the mitochondrial membrane respiratory chain NADH dehydrogenase (Complex I), that is believed not to be involved in catalysis. Complex I functions in the transfer of electrons from NADH to the respiratory chain. The immediate electron acceptor for the enzyme is believed to be ubiquinone.</text>
</comment>
<evidence type="ECO:0000256" key="12">
    <source>
        <dbReference type="SAM" id="Phobius"/>
    </source>
</evidence>
<keyword evidence="6 11" id="KW-0999">Mitochondrion inner membrane</keyword>
<keyword evidence="14" id="KW-1185">Reference proteome</keyword>
<reference evidence="13" key="1">
    <citation type="submission" date="2020-11" db="EMBL/GenBank/DDBJ databases">
        <authorList>
            <person name="Whiteford S."/>
        </authorList>
    </citation>
    <scope>NUCLEOTIDE SEQUENCE</scope>
</reference>
<evidence type="ECO:0000256" key="2">
    <source>
        <dbReference type="ARBA" id="ARBA00008674"/>
    </source>
</evidence>
<keyword evidence="4 11" id="KW-0679">Respiratory chain</keyword>
<dbReference type="Proteomes" id="UP000653454">
    <property type="component" value="Unassembled WGS sequence"/>
</dbReference>
<evidence type="ECO:0000256" key="11">
    <source>
        <dbReference type="PIRNR" id="PIRNR017834"/>
    </source>
</evidence>
<dbReference type="KEGG" id="pxy:105391712"/>
<feature type="transmembrane region" description="Helical" evidence="12">
    <location>
        <begin position="26"/>
        <end position="47"/>
    </location>
</feature>
<keyword evidence="8 12" id="KW-1133">Transmembrane helix</keyword>
<name>A0A8S4EUL2_PLUXY</name>
<comment type="similarity">
    <text evidence="2 11">Belongs to the complex I NDUFC2 subunit family.</text>
</comment>
<gene>
    <name evidence="13" type="ORF">PLXY2_LOCUS6853</name>
</gene>
<dbReference type="PANTHER" id="PTHR13099">
    <property type="entry name" value="NADH-UBIQUINONE OXIDOREDUCTASE SUBUNIT B14.5B"/>
    <property type="match status" value="1"/>
</dbReference>
<evidence type="ECO:0000256" key="6">
    <source>
        <dbReference type="ARBA" id="ARBA00022792"/>
    </source>
</evidence>
<dbReference type="OrthoDB" id="6329847at2759"/>
<comment type="subcellular location">
    <subcellularLocation>
        <location evidence="1">Mitochondrion inner membrane</location>
        <topology evidence="1">Single-pass membrane protein</topology>
        <orientation evidence="1">Matrix side</orientation>
    </subcellularLocation>
</comment>
<evidence type="ECO:0000313" key="13">
    <source>
        <dbReference type="EMBL" id="CAG9119595.1"/>
    </source>
</evidence>
<evidence type="ECO:0000256" key="7">
    <source>
        <dbReference type="ARBA" id="ARBA00022982"/>
    </source>
</evidence>
<keyword evidence="3 11" id="KW-0813">Transport</keyword>
<evidence type="ECO:0000256" key="9">
    <source>
        <dbReference type="ARBA" id="ARBA00023128"/>
    </source>
</evidence>
<dbReference type="GO" id="GO:0005743">
    <property type="term" value="C:mitochondrial inner membrane"/>
    <property type="evidence" value="ECO:0007669"/>
    <property type="project" value="UniProtKB-SubCell"/>
</dbReference>
<dbReference type="Pfam" id="PF06374">
    <property type="entry name" value="NDUF_C2"/>
    <property type="match status" value="1"/>
</dbReference>
<keyword evidence="10 11" id="KW-0472">Membrane</keyword>
<evidence type="ECO:0000256" key="1">
    <source>
        <dbReference type="ARBA" id="ARBA00004298"/>
    </source>
</evidence>
<evidence type="ECO:0000256" key="4">
    <source>
        <dbReference type="ARBA" id="ARBA00022660"/>
    </source>
</evidence>
<keyword evidence="7 11" id="KW-0249">Electron transport</keyword>
<sequence length="117" mass="13557">MASHLSAIELLKRGDDDRIKPYLNQYWPYVLGSTLGFCTGMLINFGTKRPIYSGLQKHAACMAIWSGSLHIVQKKRDAYFAERDAVLRHYIELHPEDFVEPERKKLADVLEPWIPIR</sequence>
<evidence type="ECO:0000256" key="10">
    <source>
        <dbReference type="ARBA" id="ARBA00023136"/>
    </source>
</evidence>
<dbReference type="InterPro" id="IPR009423">
    <property type="entry name" value="NDUC2"/>
</dbReference>
<dbReference type="PIRSF" id="PIRSF017834">
    <property type="entry name" value="NADH-UbQ_OxRdtase_b14.5b"/>
    <property type="match status" value="1"/>
</dbReference>
<keyword evidence="9 11" id="KW-0496">Mitochondrion</keyword>
<proteinExistence type="inferred from homology"/>
<evidence type="ECO:0000313" key="14">
    <source>
        <dbReference type="Proteomes" id="UP000653454"/>
    </source>
</evidence>
<dbReference type="AlphaFoldDB" id="A0A8S4EUL2"/>
<organism evidence="13 14">
    <name type="scientific">Plutella xylostella</name>
    <name type="common">Diamondback moth</name>
    <name type="synonym">Plutella maculipennis</name>
    <dbReference type="NCBI Taxonomy" id="51655"/>
    <lineage>
        <taxon>Eukaryota</taxon>
        <taxon>Metazoa</taxon>
        <taxon>Ecdysozoa</taxon>
        <taxon>Arthropoda</taxon>
        <taxon>Hexapoda</taxon>
        <taxon>Insecta</taxon>
        <taxon>Pterygota</taxon>
        <taxon>Neoptera</taxon>
        <taxon>Endopterygota</taxon>
        <taxon>Lepidoptera</taxon>
        <taxon>Glossata</taxon>
        <taxon>Ditrysia</taxon>
        <taxon>Yponomeutoidea</taxon>
        <taxon>Plutellidae</taxon>
        <taxon>Plutella</taxon>
    </lineage>
</organism>
<dbReference type="GO" id="GO:0006120">
    <property type="term" value="P:mitochondrial electron transport, NADH to ubiquinone"/>
    <property type="evidence" value="ECO:0007669"/>
    <property type="project" value="InterPro"/>
</dbReference>
<accession>A0A8S4EUL2</accession>